<evidence type="ECO:0000313" key="1">
    <source>
        <dbReference type="EMBL" id="SUC38159.1"/>
    </source>
</evidence>
<accession>A0A379GAW3</accession>
<gene>
    <name evidence="1" type="primary">proS_2</name>
    <name evidence="1" type="ORF">NCTC11938_02418</name>
</gene>
<keyword evidence="1" id="KW-0030">Aminoacyl-tRNA synthetase</keyword>
<proteinExistence type="predicted"/>
<dbReference type="EMBL" id="UGTS01000005">
    <property type="protein sequence ID" value="SUC38159.1"/>
    <property type="molecule type" value="Genomic_DNA"/>
</dbReference>
<reference evidence="1 2" key="1">
    <citation type="submission" date="2018-06" db="EMBL/GenBank/DDBJ databases">
        <authorList>
            <consortium name="Pathogen Informatics"/>
            <person name="Doyle S."/>
        </authorList>
    </citation>
    <scope>NUCLEOTIDE SEQUENCE [LARGE SCALE GENOMIC DNA]</scope>
    <source>
        <strain evidence="1 2">NCTC11938</strain>
    </source>
</reference>
<dbReference type="GO" id="GO:0004827">
    <property type="term" value="F:proline-tRNA ligase activity"/>
    <property type="evidence" value="ECO:0007669"/>
    <property type="project" value="UniProtKB-EC"/>
</dbReference>
<dbReference type="AlphaFoldDB" id="A0A379GAW3"/>
<name>A0A379GAW3_PROMI</name>
<dbReference type="GO" id="GO:0005829">
    <property type="term" value="C:cytosol"/>
    <property type="evidence" value="ECO:0007669"/>
    <property type="project" value="TreeGrafter"/>
</dbReference>
<dbReference type="Gene3D" id="3.30.930.10">
    <property type="entry name" value="Bira Bifunctional Protein, Domain 2"/>
    <property type="match status" value="1"/>
</dbReference>
<sequence length="84" mass="9741">MPKLSAIKLMLRAGMIRKLASGLYDWMPTGVRVLRKIEKIVREEMDNAGSLEISMPVVQPADLWQEKWPLGTIWPRIVAFYRSR</sequence>
<dbReference type="Proteomes" id="UP000254191">
    <property type="component" value="Unassembled WGS sequence"/>
</dbReference>
<dbReference type="EC" id="6.1.1.15" evidence="1"/>
<dbReference type="PANTHER" id="PTHR42753">
    <property type="entry name" value="MITOCHONDRIAL RIBOSOME PROTEIN L39/PROLYL-TRNA LIGASE FAMILY MEMBER"/>
    <property type="match status" value="1"/>
</dbReference>
<dbReference type="PANTHER" id="PTHR42753:SF2">
    <property type="entry name" value="PROLINE--TRNA LIGASE"/>
    <property type="match status" value="1"/>
</dbReference>
<evidence type="ECO:0000313" key="2">
    <source>
        <dbReference type="Proteomes" id="UP000254191"/>
    </source>
</evidence>
<organism evidence="1 2">
    <name type="scientific">Proteus mirabilis</name>
    <dbReference type="NCBI Taxonomy" id="584"/>
    <lineage>
        <taxon>Bacteria</taxon>
        <taxon>Pseudomonadati</taxon>
        <taxon>Pseudomonadota</taxon>
        <taxon>Gammaproteobacteria</taxon>
        <taxon>Enterobacterales</taxon>
        <taxon>Morganellaceae</taxon>
        <taxon>Proteus</taxon>
    </lineage>
</organism>
<keyword evidence="1" id="KW-0436">Ligase</keyword>
<dbReference type="GO" id="GO:0006433">
    <property type="term" value="P:prolyl-tRNA aminoacylation"/>
    <property type="evidence" value="ECO:0007669"/>
    <property type="project" value="TreeGrafter"/>
</dbReference>
<dbReference type="InterPro" id="IPR050062">
    <property type="entry name" value="Pro-tRNA_synthetase"/>
</dbReference>
<protein>
    <submittedName>
        <fullName evidence="1">Prolyl-tRNA synthetase</fullName>
        <ecNumber evidence="1">6.1.1.15</ecNumber>
    </submittedName>
</protein>
<dbReference type="InterPro" id="IPR045864">
    <property type="entry name" value="aa-tRNA-synth_II/BPL/LPL"/>
</dbReference>
<dbReference type="SUPFAM" id="SSF55681">
    <property type="entry name" value="Class II aaRS and biotin synthetases"/>
    <property type="match status" value="1"/>
</dbReference>